<evidence type="ECO:0000313" key="2">
    <source>
        <dbReference type="Proteomes" id="UP000435041"/>
    </source>
</evidence>
<dbReference type="EMBL" id="BJCI01000180">
    <property type="protein sequence ID" value="GCL52665.1"/>
    <property type="molecule type" value="Genomic_DNA"/>
</dbReference>
<name>A0A6H9GZK6_MICAE</name>
<dbReference type="AlphaFoldDB" id="A0A6H9GZK6"/>
<evidence type="ECO:0000313" key="1">
    <source>
        <dbReference type="EMBL" id="GCL52665.1"/>
    </source>
</evidence>
<organism evidence="1 2">
    <name type="scientific">Microcystis aeruginosa NIES-3804</name>
    <dbReference type="NCBI Taxonomy" id="2517783"/>
    <lineage>
        <taxon>Bacteria</taxon>
        <taxon>Bacillati</taxon>
        <taxon>Cyanobacteriota</taxon>
        <taxon>Cyanophyceae</taxon>
        <taxon>Oscillatoriophycideae</taxon>
        <taxon>Chroococcales</taxon>
        <taxon>Microcystaceae</taxon>
        <taxon>Microcystis</taxon>
    </lineage>
</organism>
<sequence>MNLIQLLDRQVLNVLGVQLVVFTTTVNVKYQAKRGILNLKNLALLNTNNQDGSFLVLKLLSSLTRKTLVFLSW</sequence>
<reference evidence="1 2" key="1">
    <citation type="submission" date="2019-02" db="EMBL/GenBank/DDBJ databases">
        <title>Draft genome sequence of Arthrospira platensis NIES-3804.</title>
        <authorList>
            <person name="Yamaguchi H."/>
            <person name="Suzuki S."/>
            <person name="Kawachi M."/>
        </authorList>
    </citation>
    <scope>NUCLEOTIDE SEQUENCE [LARGE SCALE GENOMIC DNA]</scope>
    <source>
        <strain evidence="1 2">NIES-3804</strain>
    </source>
</reference>
<comment type="caution">
    <text evidence="1">The sequence shown here is derived from an EMBL/GenBank/DDBJ whole genome shotgun (WGS) entry which is preliminary data.</text>
</comment>
<gene>
    <name evidence="1" type="ORF">NIES3804_42590</name>
</gene>
<dbReference type="Proteomes" id="UP000435041">
    <property type="component" value="Unassembled WGS sequence"/>
</dbReference>
<protein>
    <submittedName>
        <fullName evidence="1">Uncharacterized protein</fullName>
    </submittedName>
</protein>
<proteinExistence type="predicted"/>
<accession>A0A6H9GZK6</accession>